<protein>
    <submittedName>
        <fullName evidence="1">Uncharacterized protein</fullName>
    </submittedName>
</protein>
<reference evidence="1 2" key="1">
    <citation type="journal article" date="2021" name="Commun. Biol.">
        <title>The genome of Shorea leprosula (Dipterocarpaceae) highlights the ecological relevance of drought in aseasonal tropical rainforests.</title>
        <authorList>
            <person name="Ng K.K.S."/>
            <person name="Kobayashi M.J."/>
            <person name="Fawcett J.A."/>
            <person name="Hatakeyama M."/>
            <person name="Paape T."/>
            <person name="Ng C.H."/>
            <person name="Ang C.C."/>
            <person name="Tnah L.H."/>
            <person name="Lee C.T."/>
            <person name="Nishiyama T."/>
            <person name="Sese J."/>
            <person name="O'Brien M.J."/>
            <person name="Copetti D."/>
            <person name="Mohd Noor M.I."/>
            <person name="Ong R.C."/>
            <person name="Putra M."/>
            <person name="Sireger I.Z."/>
            <person name="Indrioko S."/>
            <person name="Kosugi Y."/>
            <person name="Izuno A."/>
            <person name="Isagi Y."/>
            <person name="Lee S.L."/>
            <person name="Shimizu K.K."/>
        </authorList>
    </citation>
    <scope>NUCLEOTIDE SEQUENCE [LARGE SCALE GENOMIC DNA]</scope>
    <source>
        <strain evidence="1">214</strain>
    </source>
</reference>
<accession>A0AAV5J2Z2</accession>
<name>A0AAV5J2Z2_9ROSI</name>
<keyword evidence="2" id="KW-1185">Reference proteome</keyword>
<dbReference type="EMBL" id="BPVZ01000025">
    <property type="protein sequence ID" value="GKV06544.1"/>
    <property type="molecule type" value="Genomic_DNA"/>
</dbReference>
<evidence type="ECO:0000313" key="1">
    <source>
        <dbReference type="EMBL" id="GKV06544.1"/>
    </source>
</evidence>
<organism evidence="1 2">
    <name type="scientific">Rubroshorea leprosula</name>
    <dbReference type="NCBI Taxonomy" id="152421"/>
    <lineage>
        <taxon>Eukaryota</taxon>
        <taxon>Viridiplantae</taxon>
        <taxon>Streptophyta</taxon>
        <taxon>Embryophyta</taxon>
        <taxon>Tracheophyta</taxon>
        <taxon>Spermatophyta</taxon>
        <taxon>Magnoliopsida</taxon>
        <taxon>eudicotyledons</taxon>
        <taxon>Gunneridae</taxon>
        <taxon>Pentapetalae</taxon>
        <taxon>rosids</taxon>
        <taxon>malvids</taxon>
        <taxon>Malvales</taxon>
        <taxon>Dipterocarpaceae</taxon>
        <taxon>Rubroshorea</taxon>
    </lineage>
</organism>
<gene>
    <name evidence="1" type="ORF">SLEP1_g18424</name>
</gene>
<proteinExistence type="predicted"/>
<evidence type="ECO:0000313" key="2">
    <source>
        <dbReference type="Proteomes" id="UP001054252"/>
    </source>
</evidence>
<sequence>MRKESKSCDRKLELLDSDIAIYRSPCGCWSRSTLSWIQNHSGRN</sequence>
<comment type="caution">
    <text evidence="1">The sequence shown here is derived from an EMBL/GenBank/DDBJ whole genome shotgun (WGS) entry which is preliminary data.</text>
</comment>
<dbReference type="Proteomes" id="UP001054252">
    <property type="component" value="Unassembled WGS sequence"/>
</dbReference>
<dbReference type="AlphaFoldDB" id="A0AAV5J2Z2"/>